<keyword evidence="1" id="KW-0175">Coiled coil</keyword>
<dbReference type="AlphaFoldDB" id="A0AAV4JBV0"/>
<proteinExistence type="predicted"/>
<feature type="coiled-coil region" evidence="1">
    <location>
        <begin position="132"/>
        <end position="159"/>
    </location>
</feature>
<keyword evidence="3" id="KW-1185">Reference proteome</keyword>
<gene>
    <name evidence="2" type="ORF">ElyMa_003255400</name>
</gene>
<dbReference type="Proteomes" id="UP000762676">
    <property type="component" value="Unassembled WGS sequence"/>
</dbReference>
<protein>
    <recommendedName>
        <fullName evidence="4">Endonuclease/exonuclease/phosphatase domain-containing protein</fullName>
    </recommendedName>
</protein>
<reference evidence="2 3" key="1">
    <citation type="journal article" date="2021" name="Elife">
        <title>Chloroplast acquisition without the gene transfer in kleptoplastic sea slugs, Plakobranchus ocellatus.</title>
        <authorList>
            <person name="Maeda T."/>
            <person name="Takahashi S."/>
            <person name="Yoshida T."/>
            <person name="Shimamura S."/>
            <person name="Takaki Y."/>
            <person name="Nagai Y."/>
            <person name="Toyoda A."/>
            <person name="Suzuki Y."/>
            <person name="Arimoto A."/>
            <person name="Ishii H."/>
            <person name="Satoh N."/>
            <person name="Nishiyama T."/>
            <person name="Hasebe M."/>
            <person name="Maruyama T."/>
            <person name="Minagawa J."/>
            <person name="Obokata J."/>
            <person name="Shigenobu S."/>
        </authorList>
    </citation>
    <scope>NUCLEOTIDE SEQUENCE [LARGE SCALE GENOMIC DNA]</scope>
</reference>
<name>A0AAV4JBV0_9GAST</name>
<accession>A0AAV4JBV0</accession>
<dbReference type="EMBL" id="BMAT01006688">
    <property type="protein sequence ID" value="GFS18081.1"/>
    <property type="molecule type" value="Genomic_DNA"/>
</dbReference>
<evidence type="ECO:0008006" key="4">
    <source>
        <dbReference type="Google" id="ProtNLM"/>
    </source>
</evidence>
<sequence length="168" mass="19587">MELFDLLNLEQHIREPTHDGGHTLDLLVTQKNNSFIQFDKVEEYHFSDHKSIHFILSAKKPKPSRKTLKYRKTKNIDIEAFKRSILEAEVSKKVEACASVNEKINVLSSTISNVLEAHAPQKVKSIVIRPNCKWYTDVLRKAKQERRKAERRWKKSRLEIDTMIGSCT</sequence>
<evidence type="ECO:0000256" key="1">
    <source>
        <dbReference type="SAM" id="Coils"/>
    </source>
</evidence>
<evidence type="ECO:0000313" key="3">
    <source>
        <dbReference type="Proteomes" id="UP000762676"/>
    </source>
</evidence>
<evidence type="ECO:0000313" key="2">
    <source>
        <dbReference type="EMBL" id="GFS18081.1"/>
    </source>
</evidence>
<dbReference type="PANTHER" id="PTHR46670:SF3">
    <property type="entry name" value="ENDONUCLEASE_EXONUCLEASE_PHOSPHATASE DOMAIN-CONTAINING PROTEIN"/>
    <property type="match status" value="1"/>
</dbReference>
<dbReference type="PANTHER" id="PTHR46670">
    <property type="entry name" value="ENDO/EXONUCLEASE/PHOSPHATASE DOMAIN-CONTAINING PROTEIN"/>
    <property type="match status" value="1"/>
</dbReference>
<comment type="caution">
    <text evidence="2">The sequence shown here is derived from an EMBL/GenBank/DDBJ whole genome shotgun (WGS) entry which is preliminary data.</text>
</comment>
<organism evidence="2 3">
    <name type="scientific">Elysia marginata</name>
    <dbReference type="NCBI Taxonomy" id="1093978"/>
    <lineage>
        <taxon>Eukaryota</taxon>
        <taxon>Metazoa</taxon>
        <taxon>Spiralia</taxon>
        <taxon>Lophotrochozoa</taxon>
        <taxon>Mollusca</taxon>
        <taxon>Gastropoda</taxon>
        <taxon>Heterobranchia</taxon>
        <taxon>Euthyneura</taxon>
        <taxon>Panpulmonata</taxon>
        <taxon>Sacoglossa</taxon>
        <taxon>Placobranchoidea</taxon>
        <taxon>Plakobranchidae</taxon>
        <taxon>Elysia</taxon>
    </lineage>
</organism>